<proteinExistence type="predicted"/>
<dbReference type="InterPro" id="IPR001810">
    <property type="entry name" value="F-box_dom"/>
</dbReference>
<feature type="domain" description="KIB1-4 beta-propeller" evidence="2">
    <location>
        <begin position="412"/>
        <end position="635"/>
    </location>
</feature>
<name>A0A1R3K062_9ROSI</name>
<evidence type="ECO:0000313" key="5">
    <source>
        <dbReference type="Proteomes" id="UP000187203"/>
    </source>
</evidence>
<evidence type="ECO:0000256" key="1">
    <source>
        <dbReference type="SAM" id="MobiDB-lite"/>
    </source>
</evidence>
<dbReference type="SUPFAM" id="SSF50978">
    <property type="entry name" value="WD40 repeat-like"/>
    <property type="match status" value="1"/>
</dbReference>
<feature type="region of interest" description="Disordered" evidence="1">
    <location>
        <begin position="108"/>
        <end position="130"/>
    </location>
</feature>
<dbReference type="SUPFAM" id="SSF81383">
    <property type="entry name" value="F-box domain"/>
    <property type="match status" value="1"/>
</dbReference>
<dbReference type="InterPro" id="IPR036047">
    <property type="entry name" value="F-box-like_dom_sf"/>
</dbReference>
<feature type="compositionally biased region" description="Low complexity" evidence="1">
    <location>
        <begin position="113"/>
        <end position="130"/>
    </location>
</feature>
<feature type="domain" description="KIB1-4 beta-propeller" evidence="2">
    <location>
        <begin position="20"/>
        <end position="257"/>
    </location>
</feature>
<dbReference type="Pfam" id="PF03478">
    <property type="entry name" value="Beta-prop_KIB1-4"/>
    <property type="match status" value="2"/>
</dbReference>
<dbReference type="InterPro" id="IPR005174">
    <property type="entry name" value="KIB1-4_b-propeller"/>
</dbReference>
<accession>A0A1R3K062</accession>
<feature type="domain" description="F-box" evidence="3">
    <location>
        <begin position="344"/>
        <end position="381"/>
    </location>
</feature>
<dbReference type="PANTHER" id="PTHR33127:SF87">
    <property type="entry name" value="DUF295 DOMAIN-CONTAINING PROTEIN"/>
    <property type="match status" value="1"/>
</dbReference>
<dbReference type="Pfam" id="PF12937">
    <property type="entry name" value="F-box-like"/>
    <property type="match status" value="1"/>
</dbReference>
<reference evidence="5" key="1">
    <citation type="submission" date="2013-09" db="EMBL/GenBank/DDBJ databases">
        <title>Corchorus olitorius genome sequencing.</title>
        <authorList>
            <person name="Alam M."/>
            <person name="Haque M.S."/>
            <person name="Islam M.S."/>
            <person name="Emdad E.M."/>
            <person name="Islam M.M."/>
            <person name="Ahmed B."/>
            <person name="Halim A."/>
            <person name="Hossen Q.M.M."/>
            <person name="Hossain M.Z."/>
            <person name="Ahmed R."/>
            <person name="Khan M.M."/>
            <person name="Islam R."/>
            <person name="Rashid M.M."/>
            <person name="Khan S.A."/>
            <person name="Rahman M.S."/>
            <person name="Alam M."/>
            <person name="Yahiya A.S."/>
            <person name="Khan M.S."/>
            <person name="Azam M.S."/>
            <person name="Haque T."/>
            <person name="Lashkar M.Z.H."/>
            <person name="Akhand A.I."/>
            <person name="Morshed G."/>
            <person name="Roy S."/>
            <person name="Uddin K.S."/>
            <person name="Rabeya T."/>
            <person name="Hossain A.S."/>
            <person name="Chowdhury A."/>
            <person name="Snigdha A.R."/>
            <person name="Mortoza M.S."/>
            <person name="Matin S.A."/>
            <person name="Hoque S.M.E."/>
            <person name="Islam M.K."/>
            <person name="Roy D.K."/>
            <person name="Haider R."/>
            <person name="Moosa M.M."/>
            <person name="Elias S.M."/>
            <person name="Hasan A.M."/>
            <person name="Jahan S."/>
            <person name="Shafiuddin M."/>
            <person name="Mahmood N."/>
            <person name="Shommy N.S."/>
        </authorList>
    </citation>
    <scope>NUCLEOTIDE SEQUENCE [LARGE SCALE GENOMIC DNA]</scope>
    <source>
        <strain evidence="5">cv. O-4</strain>
    </source>
</reference>
<evidence type="ECO:0000259" key="3">
    <source>
        <dbReference type="Pfam" id="PF12937"/>
    </source>
</evidence>
<dbReference type="InterPro" id="IPR036322">
    <property type="entry name" value="WD40_repeat_dom_sf"/>
</dbReference>
<dbReference type="Gene3D" id="1.20.1280.50">
    <property type="match status" value="1"/>
</dbReference>
<keyword evidence="5" id="KW-1185">Reference proteome</keyword>
<dbReference type="Proteomes" id="UP000187203">
    <property type="component" value="Unassembled WGS sequence"/>
</dbReference>
<sequence>MGGRRIDEATLENFLTESKASTNKGWLLDLFDVSPDHYCCFLRNLNTSEKIRLPNLPRTKFSYSKHIILTANAPKPSFVFSLVANRATLLFCRLGSRDLRWTPWNYDQKQQDDQNQNQQDDQNQNQNQNQQDKFPLRDAVIYKGKVFVLHGPTDLCEIEIQGRHDQVLYLKRYGDGANLPGSGLFSTYQLIESCGELFAVGRKSIMNIDVFKMDFSQNRWQQVFKLSPGRCFALFRLNAVSFSAAELGVDENTILLREPEIRIVDNYVKYNYKDDDQSLYSFNLDDMSLSVWRSRRGATPWTLHMDQKMIRFQTKPKGKRNKHKGKFREDRTIQGSKGYGSSKWFKLPIDMEILIFECLSSVYDVMNVRAVCKKWRSLVHPIQWSLIDHTDYPFEYPWLMFPHGEIKGMYSFYDPIGNSMHSIRIHELEDCKIRFSIQGWLLVTKAPTSIFFFEPFTRTRNQLPELERYVGWFNAFCVTDAPTSTDWQIVAIGYSYDQPFLIYRLGPGMEQWTSFPIECKEVPRPSFSNLVFDGEYFCYLGKNGKVICFDFFNPEQSFFKGSSSTSFSNYWRQFLVCYQDELMSVWIDQTRDSIDVFKLNRKGDEWVEIKSLDEKILYLSRTTTLAIEAQAPPRIRNTVQLSMLSDNMYRKKKNNGNISYSLRDRRFYVYNDSIGYSSLGDLYDTKEIFLCGTWIQPLMQPYVTWNI</sequence>
<evidence type="ECO:0000259" key="2">
    <source>
        <dbReference type="Pfam" id="PF03478"/>
    </source>
</evidence>
<organism evidence="4 5">
    <name type="scientific">Corchorus olitorius</name>
    <dbReference type="NCBI Taxonomy" id="93759"/>
    <lineage>
        <taxon>Eukaryota</taxon>
        <taxon>Viridiplantae</taxon>
        <taxon>Streptophyta</taxon>
        <taxon>Embryophyta</taxon>
        <taxon>Tracheophyta</taxon>
        <taxon>Spermatophyta</taxon>
        <taxon>Magnoliopsida</taxon>
        <taxon>eudicotyledons</taxon>
        <taxon>Gunneridae</taxon>
        <taxon>Pentapetalae</taxon>
        <taxon>rosids</taxon>
        <taxon>malvids</taxon>
        <taxon>Malvales</taxon>
        <taxon>Malvaceae</taxon>
        <taxon>Grewioideae</taxon>
        <taxon>Apeibeae</taxon>
        <taxon>Corchorus</taxon>
    </lineage>
</organism>
<dbReference type="EMBL" id="AWUE01014938">
    <property type="protein sequence ID" value="OMP00480.1"/>
    <property type="molecule type" value="Genomic_DNA"/>
</dbReference>
<gene>
    <name evidence="4" type="ORF">COLO4_12645</name>
</gene>
<dbReference type="PANTHER" id="PTHR33127">
    <property type="entry name" value="TRANSMEMBRANE PROTEIN"/>
    <property type="match status" value="1"/>
</dbReference>
<dbReference type="AlphaFoldDB" id="A0A1R3K062"/>
<dbReference type="OrthoDB" id="1863935at2759"/>
<comment type="caution">
    <text evidence="4">The sequence shown here is derived from an EMBL/GenBank/DDBJ whole genome shotgun (WGS) entry which is preliminary data.</text>
</comment>
<protein>
    <submittedName>
        <fullName evidence="4">Uncharacterized protein</fullName>
    </submittedName>
</protein>
<evidence type="ECO:0000313" key="4">
    <source>
        <dbReference type="EMBL" id="OMP00480.1"/>
    </source>
</evidence>